<evidence type="ECO:0000313" key="4">
    <source>
        <dbReference type="EMBL" id="GEP68048.1"/>
    </source>
</evidence>
<feature type="domain" description="Oxidoreductase molybdopterin-binding" evidence="3">
    <location>
        <begin position="275"/>
        <end position="427"/>
    </location>
</feature>
<protein>
    <submittedName>
        <fullName evidence="4">Putative oxidoreductase</fullName>
    </submittedName>
</protein>
<feature type="transmembrane region" description="Helical" evidence="2">
    <location>
        <begin position="141"/>
        <end position="162"/>
    </location>
</feature>
<dbReference type="InterPro" id="IPR036374">
    <property type="entry name" value="OxRdtase_Mopterin-bd_sf"/>
</dbReference>
<dbReference type="OrthoDB" id="9795587at2"/>
<dbReference type="RefSeq" id="WP_146951807.1">
    <property type="nucleotide sequence ID" value="NZ_BAABBJ010000015.1"/>
</dbReference>
<gene>
    <name evidence="4" type="ORF">CSO01_07630</name>
</gene>
<dbReference type="Pfam" id="PF00174">
    <property type="entry name" value="Oxidored_molyb"/>
    <property type="match status" value="1"/>
</dbReference>
<proteinExistence type="predicted"/>
<keyword evidence="2" id="KW-1133">Transmembrane helix</keyword>
<keyword evidence="2" id="KW-0812">Transmembrane</keyword>
<evidence type="ECO:0000256" key="1">
    <source>
        <dbReference type="SAM" id="MobiDB-lite"/>
    </source>
</evidence>
<keyword evidence="2" id="KW-0472">Membrane</keyword>
<feature type="transmembrane region" description="Helical" evidence="2">
    <location>
        <begin position="117"/>
        <end position="135"/>
    </location>
</feature>
<feature type="region of interest" description="Disordered" evidence="1">
    <location>
        <begin position="1"/>
        <end position="23"/>
    </location>
</feature>
<dbReference type="AlphaFoldDB" id="A0A512PA21"/>
<dbReference type="InterPro" id="IPR008335">
    <property type="entry name" value="Mopterin_OxRdtase_euk"/>
</dbReference>
<feature type="transmembrane region" description="Helical" evidence="2">
    <location>
        <begin position="203"/>
        <end position="224"/>
    </location>
</feature>
<dbReference type="GO" id="GO:0020037">
    <property type="term" value="F:heme binding"/>
    <property type="evidence" value="ECO:0007669"/>
    <property type="project" value="TreeGrafter"/>
</dbReference>
<keyword evidence="5" id="KW-1185">Reference proteome</keyword>
<name>A0A512PA21_9CELL</name>
<accession>A0A512PA21</accession>
<dbReference type="Gene3D" id="3.90.420.10">
    <property type="entry name" value="Oxidoreductase, molybdopterin-binding domain"/>
    <property type="match status" value="1"/>
</dbReference>
<sequence>MQRARTAGPAGEGSSEGTLVPSGRRGPGWVWGASAGVVAAAVTLGVAQLVAALVDPGGAPLGAVGDAFIDLTPAWLKDLAVGLFGVHDKSALLVGMVVVIGVLAGATGVLAVRRPPAGTAAVLLLGAVGAAAAWSRPGATAGAGLPSLVGAAAGAVALSVLVRSLRSAEAAASARTARSARVAAGTGSTPVVAEPDRRGFLRLVAGLTAGAAVAGVVGAVAGGARRTVSAARAVLVLPRATRSAAPVPVGAQSPVAGVVDVVTANGDFYRIDTAFTVPQVDPATWSLRVHGMVEQEVVLGFDELVGADLVEAFVTLACVSNPVGGDLVGNARWLGLPVREVLARARPLPGADMVLSRSVDGFTASTPLPVLLDDRDALLAVGMNGEPLPVEHGFPVRMVVPGLYGYVSATKWVAELEVTRFADQEAYWTTRGWSARGPVKTSSRIEVPRSGARVAAGPLDVGGTAWAQHTGITGVQVQVDDGPWQPAVLAEEISVDTWRQWSFRWEATAGEHVLRVRATDPVAGAQTGEPADVAPDGATGWHQVTITVND</sequence>
<reference evidence="4 5" key="1">
    <citation type="submission" date="2019-07" db="EMBL/GenBank/DDBJ databases">
        <title>Whole genome shotgun sequence of Cellulomonas soli NBRC 109434.</title>
        <authorList>
            <person name="Hosoyama A."/>
            <person name="Uohara A."/>
            <person name="Ohji S."/>
            <person name="Ichikawa N."/>
        </authorList>
    </citation>
    <scope>NUCLEOTIDE SEQUENCE [LARGE SCALE GENOMIC DNA]</scope>
    <source>
        <strain evidence="4 5">NBRC 109434</strain>
    </source>
</reference>
<dbReference type="SUPFAM" id="SSF56524">
    <property type="entry name" value="Oxidoreductase molybdopterin-binding domain"/>
    <property type="match status" value="1"/>
</dbReference>
<dbReference type="InterPro" id="IPR000572">
    <property type="entry name" value="OxRdtase_Mopterin-bd_dom"/>
</dbReference>
<dbReference type="PANTHER" id="PTHR19372">
    <property type="entry name" value="SULFITE REDUCTASE"/>
    <property type="match status" value="1"/>
</dbReference>
<dbReference type="SUPFAM" id="SSF81296">
    <property type="entry name" value="E set domains"/>
    <property type="match status" value="1"/>
</dbReference>
<dbReference type="Proteomes" id="UP000321798">
    <property type="component" value="Unassembled WGS sequence"/>
</dbReference>
<dbReference type="EMBL" id="BKAL01000002">
    <property type="protein sequence ID" value="GEP68048.1"/>
    <property type="molecule type" value="Genomic_DNA"/>
</dbReference>
<evidence type="ECO:0000256" key="2">
    <source>
        <dbReference type="SAM" id="Phobius"/>
    </source>
</evidence>
<dbReference type="PANTHER" id="PTHR19372:SF7">
    <property type="entry name" value="SULFITE OXIDASE, MITOCHONDRIAL"/>
    <property type="match status" value="1"/>
</dbReference>
<dbReference type="GO" id="GO:0043546">
    <property type="term" value="F:molybdopterin cofactor binding"/>
    <property type="evidence" value="ECO:0007669"/>
    <property type="project" value="TreeGrafter"/>
</dbReference>
<dbReference type="InterPro" id="IPR014756">
    <property type="entry name" value="Ig_E-set"/>
</dbReference>
<dbReference type="PRINTS" id="PR00407">
    <property type="entry name" value="EUMOPTERIN"/>
</dbReference>
<comment type="caution">
    <text evidence="4">The sequence shown here is derived from an EMBL/GenBank/DDBJ whole genome shotgun (WGS) entry which is preliminary data.</text>
</comment>
<feature type="transmembrane region" description="Helical" evidence="2">
    <location>
        <begin position="29"/>
        <end position="54"/>
    </location>
</feature>
<dbReference type="GO" id="GO:0006790">
    <property type="term" value="P:sulfur compound metabolic process"/>
    <property type="evidence" value="ECO:0007669"/>
    <property type="project" value="TreeGrafter"/>
</dbReference>
<dbReference type="Gene3D" id="2.60.40.650">
    <property type="match status" value="1"/>
</dbReference>
<dbReference type="GO" id="GO:0008482">
    <property type="term" value="F:sulfite oxidase activity"/>
    <property type="evidence" value="ECO:0007669"/>
    <property type="project" value="TreeGrafter"/>
</dbReference>
<evidence type="ECO:0000313" key="5">
    <source>
        <dbReference type="Proteomes" id="UP000321798"/>
    </source>
</evidence>
<organism evidence="4 5">
    <name type="scientific">Cellulomonas soli</name>
    <dbReference type="NCBI Taxonomy" id="931535"/>
    <lineage>
        <taxon>Bacteria</taxon>
        <taxon>Bacillati</taxon>
        <taxon>Actinomycetota</taxon>
        <taxon>Actinomycetes</taxon>
        <taxon>Micrococcales</taxon>
        <taxon>Cellulomonadaceae</taxon>
        <taxon>Cellulomonas</taxon>
    </lineage>
</organism>
<feature type="transmembrane region" description="Helical" evidence="2">
    <location>
        <begin position="91"/>
        <end position="110"/>
    </location>
</feature>
<evidence type="ECO:0000259" key="3">
    <source>
        <dbReference type="Pfam" id="PF00174"/>
    </source>
</evidence>